<dbReference type="InterPro" id="IPR011701">
    <property type="entry name" value="MFS"/>
</dbReference>
<sequence length="627" mass="67382">MSSQFGLLKTRRFAPFFGTQFLGAFNDNLYKNALVVLLTFQAASWTTLTPEVLANLAAGLFILPFFLFSATAGQLADKYDKARLARLTKLLEIVIMAFALLGFIMHSLEVLLLALFLLGLQSALFGPVKYAILPQHLHENELVGGNALVESGTFVAILIGTIAGGLLAGAAGQPTWVAYAGLLVAVVGYLCSWGIPAAPAPAPELVVGLNPFSETWRNIGFARENRTVFLSILGISWFWLYGALFLAQFPVYSKSVLGGDETTVTLLLSVFTVGIGLGSLLCDRLSAGHVEIGLVPFGSIGLTLFGIDLAFASPAAPPAGAPLALAAILAMHGTWRVLFDLFALGVFGGFFIVPLYALIQLRSAPEQRARIIAANNILNALFMVCGALAAAGLLANGISIPVLFAIAALCNAAVAVYIYSLVPEFMLRFIAWLLIHSVYRLEQKGLQNIPQEGPAVLVCNHVSFVDPIVIAAASRRPIRFVMDHRIYRLPVISLVFRHMNTIPIAPAREDPLMMEAAFEEVARALEEGELVAIFPEGRITDNGDLSPFRPGVQRIVERTPVAVIPMALQGLWGSFFSRQGGPAMSRPRRLLGLFSRIALSVGAAVEPAAATPEHLQEVVAGLRGDWQ</sequence>
<evidence type="ECO:0000256" key="5">
    <source>
        <dbReference type="ARBA" id="ARBA00022989"/>
    </source>
</evidence>
<dbReference type="GO" id="GO:0016746">
    <property type="term" value="F:acyltransferase activity"/>
    <property type="evidence" value="ECO:0007669"/>
    <property type="project" value="InterPro"/>
</dbReference>
<dbReference type="SUPFAM" id="SSF103473">
    <property type="entry name" value="MFS general substrate transporter"/>
    <property type="match status" value="1"/>
</dbReference>
<feature type="transmembrane region" description="Helical" evidence="7">
    <location>
        <begin position="52"/>
        <end position="75"/>
    </location>
</feature>
<feature type="transmembrane region" description="Helical" evidence="7">
    <location>
        <begin position="111"/>
        <end position="132"/>
    </location>
</feature>
<name>A0A011PTF3_ACCRE</name>
<dbReference type="PANTHER" id="PTHR43266">
    <property type="entry name" value="MACROLIDE-EFFLUX PROTEIN"/>
    <property type="match status" value="1"/>
</dbReference>
<feature type="transmembrane region" description="Helical" evidence="7">
    <location>
        <begin position="294"/>
        <end position="317"/>
    </location>
</feature>
<dbReference type="Gene3D" id="1.20.1250.20">
    <property type="entry name" value="MFS general substrate transporter like domains"/>
    <property type="match status" value="1"/>
</dbReference>
<evidence type="ECO:0000256" key="6">
    <source>
        <dbReference type="ARBA" id="ARBA00023136"/>
    </source>
</evidence>
<dbReference type="CDD" id="cd07989">
    <property type="entry name" value="LPLAT_AGPAT-like"/>
    <property type="match status" value="1"/>
</dbReference>
<dbReference type="GO" id="GO:0005886">
    <property type="term" value="C:plasma membrane"/>
    <property type="evidence" value="ECO:0007669"/>
    <property type="project" value="UniProtKB-SubCell"/>
</dbReference>
<dbReference type="Pfam" id="PF07690">
    <property type="entry name" value="MFS_1"/>
    <property type="match status" value="1"/>
</dbReference>
<comment type="subcellular location">
    <subcellularLocation>
        <location evidence="1">Cell membrane</location>
        <topology evidence="1">Multi-pass membrane protein</topology>
    </subcellularLocation>
</comment>
<dbReference type="PANTHER" id="PTHR43266:SF2">
    <property type="entry name" value="MAJOR FACILITATOR SUPERFAMILY (MFS) PROFILE DOMAIN-CONTAINING PROTEIN"/>
    <property type="match status" value="1"/>
</dbReference>
<organism evidence="9 10">
    <name type="scientific">Accumulibacter regalis</name>
    <dbReference type="NCBI Taxonomy" id="522306"/>
    <lineage>
        <taxon>Bacteria</taxon>
        <taxon>Pseudomonadati</taxon>
        <taxon>Pseudomonadota</taxon>
        <taxon>Betaproteobacteria</taxon>
        <taxon>Candidatus Accumulibacter</taxon>
    </lineage>
</organism>
<evidence type="ECO:0000256" key="4">
    <source>
        <dbReference type="ARBA" id="ARBA00022692"/>
    </source>
</evidence>
<keyword evidence="2" id="KW-0813">Transport</keyword>
<feature type="transmembrane region" description="Helical" evidence="7">
    <location>
        <begin position="176"/>
        <end position="195"/>
    </location>
</feature>
<dbReference type="PATRIC" id="fig|1454004.3.peg.559"/>
<feature type="transmembrane region" description="Helical" evidence="7">
    <location>
        <begin position="227"/>
        <end position="251"/>
    </location>
</feature>
<feature type="transmembrane region" description="Helical" evidence="7">
    <location>
        <begin position="263"/>
        <end position="282"/>
    </location>
</feature>
<keyword evidence="6 7" id="KW-0472">Membrane</keyword>
<proteinExistence type="predicted"/>
<dbReference type="EMBL" id="JEMY01000004">
    <property type="protein sequence ID" value="EXI90681.1"/>
    <property type="molecule type" value="Genomic_DNA"/>
</dbReference>
<accession>A0A011PTF3</accession>
<evidence type="ECO:0000256" key="2">
    <source>
        <dbReference type="ARBA" id="ARBA00022448"/>
    </source>
</evidence>
<evidence type="ECO:0000256" key="7">
    <source>
        <dbReference type="SAM" id="Phobius"/>
    </source>
</evidence>
<evidence type="ECO:0000256" key="3">
    <source>
        <dbReference type="ARBA" id="ARBA00022475"/>
    </source>
</evidence>
<reference evidence="9" key="1">
    <citation type="submission" date="2014-02" db="EMBL/GenBank/DDBJ databases">
        <title>Expanding our view of genomic diversity in Candidatus Accumulibacter clades.</title>
        <authorList>
            <person name="Skennerton C.T."/>
            <person name="Barr J.J."/>
            <person name="Slater F.R."/>
            <person name="Bond P.L."/>
            <person name="Tyson G.W."/>
        </authorList>
    </citation>
    <scope>NUCLEOTIDE SEQUENCE [LARGE SCALE GENOMIC DNA]</scope>
</reference>
<evidence type="ECO:0000256" key="1">
    <source>
        <dbReference type="ARBA" id="ARBA00004651"/>
    </source>
</evidence>
<dbReference type="AlphaFoldDB" id="A0A011PTF3"/>
<dbReference type="GO" id="GO:0022857">
    <property type="term" value="F:transmembrane transporter activity"/>
    <property type="evidence" value="ECO:0007669"/>
    <property type="project" value="InterPro"/>
</dbReference>
<dbReference type="SMART" id="SM00563">
    <property type="entry name" value="PlsC"/>
    <property type="match status" value="1"/>
</dbReference>
<feature type="transmembrane region" description="Helical" evidence="7">
    <location>
        <begin position="87"/>
        <end position="105"/>
    </location>
</feature>
<dbReference type="eggNOG" id="COG0204">
    <property type="taxonomic scope" value="Bacteria"/>
</dbReference>
<dbReference type="CDD" id="cd06173">
    <property type="entry name" value="MFS_MefA_like"/>
    <property type="match status" value="1"/>
</dbReference>
<feature type="domain" description="Phospholipid/glycerol acyltransferase" evidence="8">
    <location>
        <begin position="455"/>
        <end position="571"/>
    </location>
</feature>
<feature type="transmembrane region" description="Helical" evidence="7">
    <location>
        <begin position="153"/>
        <end position="170"/>
    </location>
</feature>
<dbReference type="SUPFAM" id="SSF69593">
    <property type="entry name" value="Glycerol-3-phosphate (1)-acyltransferase"/>
    <property type="match status" value="1"/>
</dbReference>
<evidence type="ECO:0000313" key="9">
    <source>
        <dbReference type="EMBL" id="EXI90681.1"/>
    </source>
</evidence>
<feature type="transmembrane region" description="Helical" evidence="7">
    <location>
        <begin position="371"/>
        <end position="394"/>
    </location>
</feature>
<dbReference type="Proteomes" id="UP000022141">
    <property type="component" value="Unassembled WGS sequence"/>
</dbReference>
<gene>
    <name evidence="9" type="primary">lplT_1</name>
    <name evidence="9" type="ORF">AW11_00538</name>
</gene>
<evidence type="ECO:0000313" key="10">
    <source>
        <dbReference type="Proteomes" id="UP000022141"/>
    </source>
</evidence>
<comment type="caution">
    <text evidence="9">The sequence shown here is derived from an EMBL/GenBank/DDBJ whole genome shotgun (WGS) entry which is preliminary data.</text>
</comment>
<dbReference type="InterPro" id="IPR002123">
    <property type="entry name" value="Plipid/glycerol_acylTrfase"/>
</dbReference>
<protein>
    <submittedName>
        <fullName evidence="9">Lysophospholipid transporter LplT</fullName>
    </submittedName>
</protein>
<feature type="transmembrane region" description="Helical" evidence="7">
    <location>
        <begin position="400"/>
        <end position="422"/>
    </location>
</feature>
<keyword evidence="10" id="KW-1185">Reference proteome</keyword>
<evidence type="ECO:0000259" key="8">
    <source>
        <dbReference type="SMART" id="SM00563"/>
    </source>
</evidence>
<keyword evidence="3" id="KW-1003">Cell membrane</keyword>
<keyword evidence="4 7" id="KW-0812">Transmembrane</keyword>
<dbReference type="InterPro" id="IPR036259">
    <property type="entry name" value="MFS_trans_sf"/>
</dbReference>
<keyword evidence="5 7" id="KW-1133">Transmembrane helix</keyword>
<dbReference type="Pfam" id="PF01553">
    <property type="entry name" value="Acyltransferase"/>
    <property type="match status" value="1"/>
</dbReference>
<dbReference type="STRING" id="1454004.AW11_00538"/>
<feature type="transmembrane region" description="Helical" evidence="7">
    <location>
        <begin position="337"/>
        <end position="359"/>
    </location>
</feature>